<dbReference type="Proteomes" id="UP001230915">
    <property type="component" value="Unassembled WGS sequence"/>
</dbReference>
<evidence type="ECO:0000313" key="1">
    <source>
        <dbReference type="EMBL" id="MDQ7918417.1"/>
    </source>
</evidence>
<sequence>MKQLYPFYQLIFLTCILLTSCQPDNTDQEILIHEESTNAPLVAFIQHSSSKENMVSGNHFSKTLTYAKYLTNF</sequence>
<accession>A0ABU1A416</accession>
<organism evidence="1 2">
    <name type="scientific">Mesonia profundi</name>
    <dbReference type="NCBI Taxonomy" id="3070998"/>
    <lineage>
        <taxon>Bacteria</taxon>
        <taxon>Pseudomonadati</taxon>
        <taxon>Bacteroidota</taxon>
        <taxon>Flavobacteriia</taxon>
        <taxon>Flavobacteriales</taxon>
        <taxon>Flavobacteriaceae</taxon>
        <taxon>Mesonia</taxon>
    </lineage>
</organism>
<name>A0ABU1A416_9FLAO</name>
<keyword evidence="2" id="KW-1185">Reference proteome</keyword>
<proteinExistence type="predicted"/>
<reference evidence="1 2" key="1">
    <citation type="submission" date="2023-08" db="EMBL/GenBank/DDBJ databases">
        <title>Mesonia sp. MT50, isolated from deep-sea sediment of the Mariana Trench.</title>
        <authorList>
            <person name="Fu H."/>
        </authorList>
    </citation>
    <scope>NUCLEOTIDE SEQUENCE [LARGE SCALE GENOMIC DNA]</scope>
    <source>
        <strain evidence="1 2">MT50</strain>
    </source>
</reference>
<gene>
    <name evidence="1" type="ORF">RBU60_12625</name>
</gene>
<dbReference type="PROSITE" id="PS51257">
    <property type="entry name" value="PROKAR_LIPOPROTEIN"/>
    <property type="match status" value="1"/>
</dbReference>
<comment type="caution">
    <text evidence="1">The sequence shown here is derived from an EMBL/GenBank/DDBJ whole genome shotgun (WGS) entry which is preliminary data.</text>
</comment>
<evidence type="ECO:0000313" key="2">
    <source>
        <dbReference type="Proteomes" id="UP001230915"/>
    </source>
</evidence>
<protein>
    <submittedName>
        <fullName evidence="1">Uncharacterized protein</fullName>
    </submittedName>
</protein>
<dbReference type="EMBL" id="JAVHUL010000043">
    <property type="protein sequence ID" value="MDQ7918417.1"/>
    <property type="molecule type" value="Genomic_DNA"/>
</dbReference>
<dbReference type="RefSeq" id="WP_308865411.1">
    <property type="nucleotide sequence ID" value="NZ_JAVHUL010000043.1"/>
</dbReference>